<evidence type="ECO:0000313" key="2">
    <source>
        <dbReference type="Proteomes" id="UP000824120"/>
    </source>
</evidence>
<keyword evidence="2" id="KW-1185">Reference proteome</keyword>
<accession>A0A9J6B3J9</accession>
<reference evidence="1 2" key="1">
    <citation type="submission" date="2020-09" db="EMBL/GenBank/DDBJ databases">
        <title>De no assembly of potato wild relative species, Solanum commersonii.</title>
        <authorList>
            <person name="Cho K."/>
        </authorList>
    </citation>
    <scope>NUCLEOTIDE SEQUENCE [LARGE SCALE GENOMIC DNA]</scope>
    <source>
        <strain evidence="1">LZ3.2</strain>
        <tissue evidence="1">Leaf</tissue>
    </source>
</reference>
<comment type="caution">
    <text evidence="1">The sequence shown here is derived from an EMBL/GenBank/DDBJ whole genome shotgun (WGS) entry which is preliminary data.</text>
</comment>
<evidence type="ECO:0000313" key="1">
    <source>
        <dbReference type="EMBL" id="KAG5631325.1"/>
    </source>
</evidence>
<name>A0A9J6B3J9_SOLCO</name>
<proteinExistence type="predicted"/>
<dbReference type="AlphaFoldDB" id="A0A9J6B3J9"/>
<dbReference type="Proteomes" id="UP000824120">
    <property type="component" value="Chromosome 1"/>
</dbReference>
<organism evidence="1 2">
    <name type="scientific">Solanum commersonii</name>
    <name type="common">Commerson's wild potato</name>
    <name type="synonym">Commerson's nightshade</name>
    <dbReference type="NCBI Taxonomy" id="4109"/>
    <lineage>
        <taxon>Eukaryota</taxon>
        <taxon>Viridiplantae</taxon>
        <taxon>Streptophyta</taxon>
        <taxon>Embryophyta</taxon>
        <taxon>Tracheophyta</taxon>
        <taxon>Spermatophyta</taxon>
        <taxon>Magnoliopsida</taxon>
        <taxon>eudicotyledons</taxon>
        <taxon>Gunneridae</taxon>
        <taxon>Pentapetalae</taxon>
        <taxon>asterids</taxon>
        <taxon>lamiids</taxon>
        <taxon>Solanales</taxon>
        <taxon>Solanaceae</taxon>
        <taxon>Solanoideae</taxon>
        <taxon>Solaneae</taxon>
        <taxon>Solanum</taxon>
    </lineage>
</organism>
<protein>
    <submittedName>
        <fullName evidence="1">Uncharacterized protein</fullName>
    </submittedName>
</protein>
<gene>
    <name evidence="1" type="ORF">H5410_003042</name>
</gene>
<sequence length="114" mass="13199">MEKFGSFGTWTLIVCFLRKMSNKLLVTIGHNELQSHSTITFVYAKCKDQLRRPLWDKMMHHAADNTNPWCSVGYRSSNPERLDRALLMILGGKMPQTTITHLPYVGSRPHPQWK</sequence>
<dbReference type="EMBL" id="JACXVP010000001">
    <property type="protein sequence ID" value="KAG5631325.1"/>
    <property type="molecule type" value="Genomic_DNA"/>
</dbReference>